<feature type="compositionally biased region" description="Acidic residues" evidence="1">
    <location>
        <begin position="341"/>
        <end position="352"/>
    </location>
</feature>
<feature type="transmembrane region" description="Helical" evidence="2">
    <location>
        <begin position="88"/>
        <end position="108"/>
    </location>
</feature>
<feature type="compositionally biased region" description="Acidic residues" evidence="1">
    <location>
        <begin position="311"/>
        <end position="325"/>
    </location>
</feature>
<feature type="transmembrane region" description="Helical" evidence="2">
    <location>
        <begin position="63"/>
        <end position="82"/>
    </location>
</feature>
<organism evidence="3 4">
    <name type="scientific">Rhypophila decipiens</name>
    <dbReference type="NCBI Taxonomy" id="261697"/>
    <lineage>
        <taxon>Eukaryota</taxon>
        <taxon>Fungi</taxon>
        <taxon>Dikarya</taxon>
        <taxon>Ascomycota</taxon>
        <taxon>Pezizomycotina</taxon>
        <taxon>Sordariomycetes</taxon>
        <taxon>Sordariomycetidae</taxon>
        <taxon>Sordariales</taxon>
        <taxon>Naviculisporaceae</taxon>
        <taxon>Rhypophila</taxon>
    </lineage>
</organism>
<comment type="caution">
    <text evidence="3">The sequence shown here is derived from an EMBL/GenBank/DDBJ whole genome shotgun (WGS) entry which is preliminary data.</text>
</comment>
<evidence type="ECO:0000313" key="4">
    <source>
        <dbReference type="Proteomes" id="UP001301769"/>
    </source>
</evidence>
<keyword evidence="2" id="KW-0812">Transmembrane</keyword>
<evidence type="ECO:0000256" key="2">
    <source>
        <dbReference type="SAM" id="Phobius"/>
    </source>
</evidence>
<feature type="compositionally biased region" description="Acidic residues" evidence="1">
    <location>
        <begin position="272"/>
        <end position="291"/>
    </location>
</feature>
<keyword evidence="2" id="KW-1133">Transmembrane helix</keyword>
<keyword evidence="4" id="KW-1185">Reference proteome</keyword>
<evidence type="ECO:0000256" key="1">
    <source>
        <dbReference type="SAM" id="MobiDB-lite"/>
    </source>
</evidence>
<dbReference type="Proteomes" id="UP001301769">
    <property type="component" value="Unassembled WGS sequence"/>
</dbReference>
<proteinExistence type="predicted"/>
<gene>
    <name evidence="3" type="ORF">QBC37DRAFT_445978</name>
</gene>
<evidence type="ECO:0000313" key="3">
    <source>
        <dbReference type="EMBL" id="KAK4211616.1"/>
    </source>
</evidence>
<reference evidence="3" key="1">
    <citation type="journal article" date="2023" name="Mol. Phylogenet. Evol.">
        <title>Genome-scale phylogeny and comparative genomics of the fungal order Sordariales.</title>
        <authorList>
            <person name="Hensen N."/>
            <person name="Bonometti L."/>
            <person name="Westerberg I."/>
            <person name="Brannstrom I.O."/>
            <person name="Guillou S."/>
            <person name="Cros-Aarteil S."/>
            <person name="Calhoun S."/>
            <person name="Haridas S."/>
            <person name="Kuo A."/>
            <person name="Mondo S."/>
            <person name="Pangilinan J."/>
            <person name="Riley R."/>
            <person name="LaButti K."/>
            <person name="Andreopoulos B."/>
            <person name="Lipzen A."/>
            <person name="Chen C."/>
            <person name="Yan M."/>
            <person name="Daum C."/>
            <person name="Ng V."/>
            <person name="Clum A."/>
            <person name="Steindorff A."/>
            <person name="Ohm R.A."/>
            <person name="Martin F."/>
            <person name="Silar P."/>
            <person name="Natvig D.O."/>
            <person name="Lalanne C."/>
            <person name="Gautier V."/>
            <person name="Ament-Velasquez S.L."/>
            <person name="Kruys A."/>
            <person name="Hutchinson M.I."/>
            <person name="Powell A.J."/>
            <person name="Barry K."/>
            <person name="Miller A.N."/>
            <person name="Grigoriev I.V."/>
            <person name="Debuchy R."/>
            <person name="Gladieux P."/>
            <person name="Hiltunen Thoren M."/>
            <person name="Johannesson H."/>
        </authorList>
    </citation>
    <scope>NUCLEOTIDE SEQUENCE</scope>
    <source>
        <strain evidence="3">PSN293</strain>
    </source>
</reference>
<feature type="region of interest" description="Disordered" evidence="1">
    <location>
        <begin position="257"/>
        <end position="352"/>
    </location>
</feature>
<name>A0AAN6Y3M7_9PEZI</name>
<sequence>MSESRTWKCFVLRHSLLRRRAKGVLEAEDTIYFRFGKHTADPQTCQCQQRSHQDQPDQPDSPFTGLGDVHPLVWLFLIPLFLSLARTIMMLFCSILFALLAVVLSLLLPGGPFTRYPTEWHSGVAAEYSKLWPDKTHGRHGVLQELNRLDDGHLILRLKKAPAKLERIQRNKNMDLREGLQKRIDVALKAYVLMKITGTLAHFTRGQQIPEAEDREEDLLRGHDSSEYLTYFSDVEPGHESEERRYHTFGEHLRQEVGRKEAEVACEKANESLEEEDQDWQEVSANDEESHDCEYPSERGEGSIASGNDSDAFDTDAGDYDDCEYPSEKEQESGNSSSDSDGFEADEEYYFQ</sequence>
<accession>A0AAN6Y3M7</accession>
<dbReference type="EMBL" id="MU858145">
    <property type="protein sequence ID" value="KAK4211616.1"/>
    <property type="molecule type" value="Genomic_DNA"/>
</dbReference>
<feature type="compositionally biased region" description="Basic and acidic residues" evidence="1">
    <location>
        <begin position="292"/>
        <end position="301"/>
    </location>
</feature>
<dbReference type="AlphaFoldDB" id="A0AAN6Y3M7"/>
<protein>
    <submittedName>
        <fullName evidence="3">Uncharacterized protein</fullName>
    </submittedName>
</protein>
<feature type="compositionally biased region" description="Basic and acidic residues" evidence="1">
    <location>
        <begin position="257"/>
        <end position="271"/>
    </location>
</feature>
<reference evidence="3" key="2">
    <citation type="submission" date="2023-05" db="EMBL/GenBank/DDBJ databases">
        <authorList>
            <consortium name="Lawrence Berkeley National Laboratory"/>
            <person name="Steindorff A."/>
            <person name="Hensen N."/>
            <person name="Bonometti L."/>
            <person name="Westerberg I."/>
            <person name="Brannstrom I.O."/>
            <person name="Guillou S."/>
            <person name="Cros-Aarteil S."/>
            <person name="Calhoun S."/>
            <person name="Haridas S."/>
            <person name="Kuo A."/>
            <person name="Mondo S."/>
            <person name="Pangilinan J."/>
            <person name="Riley R."/>
            <person name="Labutti K."/>
            <person name="Andreopoulos B."/>
            <person name="Lipzen A."/>
            <person name="Chen C."/>
            <person name="Yanf M."/>
            <person name="Daum C."/>
            <person name="Ng V."/>
            <person name="Clum A."/>
            <person name="Ohm R."/>
            <person name="Martin F."/>
            <person name="Silar P."/>
            <person name="Natvig D."/>
            <person name="Lalanne C."/>
            <person name="Gautier V."/>
            <person name="Ament-Velasquez S.L."/>
            <person name="Kruys A."/>
            <person name="Hutchinson M.I."/>
            <person name="Powell A.J."/>
            <person name="Barry K."/>
            <person name="Miller A.N."/>
            <person name="Grigoriev I.V."/>
            <person name="Debuchy R."/>
            <person name="Gladieux P."/>
            <person name="Thoren M.H."/>
            <person name="Johannesson H."/>
        </authorList>
    </citation>
    <scope>NUCLEOTIDE SEQUENCE</scope>
    <source>
        <strain evidence="3">PSN293</strain>
    </source>
</reference>
<keyword evidence="2" id="KW-0472">Membrane</keyword>